<dbReference type="PANTHER" id="PTHR30469:SF15">
    <property type="entry name" value="HLYD FAMILY OF SECRETION PROTEINS"/>
    <property type="match status" value="1"/>
</dbReference>
<evidence type="ECO:0000259" key="5">
    <source>
        <dbReference type="Pfam" id="PF25917"/>
    </source>
</evidence>
<name>A0A2A4FDP2_9BURK</name>
<dbReference type="GO" id="GO:0015562">
    <property type="term" value="F:efflux transmembrane transporter activity"/>
    <property type="evidence" value="ECO:0007669"/>
    <property type="project" value="TreeGrafter"/>
</dbReference>
<evidence type="ECO:0000313" key="9">
    <source>
        <dbReference type="Proteomes" id="UP000217994"/>
    </source>
</evidence>
<evidence type="ECO:0000256" key="4">
    <source>
        <dbReference type="SAM" id="Coils"/>
    </source>
</evidence>
<dbReference type="InterPro" id="IPR006143">
    <property type="entry name" value="RND_pump_MFP"/>
</dbReference>
<sequence>MPRVPFRWKAAVRVKCSVLTFALLLVLVGGIASLLPLPTRGETEPARARTVPRVSVVAAAPAEFARTIRLTGTIVGRDDIAIGTPLQDQRVSAVLVDEGDHVKAGQMLARLDTTTLDARVRDARAAADRARAAVAQQQALGDDAQSAWRRVAPLAGSGAMSDQQIDQHRAQADAAAAGLRAARADHEQALARLDEARAQLDKAAIRAPMDGVIASRAARVGALAGSEPLFRLIGRGELEFDGDAVERDLYALHAGQKARVTLPDSQGAVDGAVRLVAPRIDPQSRMGKVRIALSDASRFRSGGFARAELVAERTTVAVAVPQRAVTFDPQGAAFVMRVDVSGRVARHAIVAGRRDGERVEVRGGLKAGERVVASASALVRDGDVVQAAGAEGERSQ</sequence>
<dbReference type="PRINTS" id="PR01490">
    <property type="entry name" value="RTXTOXIND"/>
</dbReference>
<dbReference type="Proteomes" id="UP000217994">
    <property type="component" value="Unassembled WGS sequence"/>
</dbReference>
<evidence type="ECO:0000259" key="7">
    <source>
        <dbReference type="Pfam" id="PF25967"/>
    </source>
</evidence>
<keyword evidence="4" id="KW-0175">Coiled coil</keyword>
<evidence type="ECO:0000313" key="8">
    <source>
        <dbReference type="EMBL" id="PCE30792.1"/>
    </source>
</evidence>
<dbReference type="Gene3D" id="2.40.50.100">
    <property type="match status" value="1"/>
</dbReference>
<evidence type="ECO:0000256" key="3">
    <source>
        <dbReference type="ARBA" id="ARBA00022448"/>
    </source>
</evidence>
<feature type="coiled-coil region" evidence="4">
    <location>
        <begin position="176"/>
        <end position="206"/>
    </location>
</feature>
<comment type="subcellular location">
    <subcellularLocation>
        <location evidence="1">Cell envelope</location>
    </subcellularLocation>
</comment>
<comment type="similarity">
    <text evidence="2">Belongs to the membrane fusion protein (MFP) (TC 8.A.1) family.</text>
</comment>
<evidence type="ECO:0000259" key="6">
    <source>
        <dbReference type="Pfam" id="PF25954"/>
    </source>
</evidence>
<dbReference type="InterPro" id="IPR058627">
    <property type="entry name" value="MdtA-like_C"/>
</dbReference>
<dbReference type="GO" id="GO:1990281">
    <property type="term" value="C:efflux pump complex"/>
    <property type="evidence" value="ECO:0007669"/>
    <property type="project" value="TreeGrafter"/>
</dbReference>
<dbReference type="Gene3D" id="2.40.420.20">
    <property type="match status" value="1"/>
</dbReference>
<reference evidence="8 9" key="1">
    <citation type="submission" date="2017-01" db="EMBL/GenBank/DDBJ databases">
        <title>Whole-Genome Shotgun Sequencing of Two beta-Proteobacterial Species in Search of the Bulgecin Biosynthetic Cluster.</title>
        <authorList>
            <person name="Horsman M.E."/>
            <person name="Marous D.R."/>
            <person name="Li R."/>
            <person name="Oliver R.A."/>
            <person name="Byun B."/>
            <person name="Emrich S.J."/>
            <person name="Boggess B."/>
            <person name="Townsend C.A."/>
            <person name="Mobashery S."/>
        </authorList>
    </citation>
    <scope>NUCLEOTIDE SEQUENCE [LARGE SCALE GENOMIC DNA]</scope>
    <source>
        <strain evidence="8 9">ATCC 31433</strain>
    </source>
</reference>
<feature type="domain" description="CusB-like beta-barrel" evidence="6">
    <location>
        <begin position="244"/>
        <end position="312"/>
    </location>
</feature>
<dbReference type="EMBL" id="MTZU01000056">
    <property type="protein sequence ID" value="PCE30792.1"/>
    <property type="molecule type" value="Genomic_DNA"/>
</dbReference>
<dbReference type="SUPFAM" id="SSF111369">
    <property type="entry name" value="HlyD-like secretion proteins"/>
    <property type="match status" value="1"/>
</dbReference>
<gene>
    <name evidence="8" type="ORF">BZL54_19330</name>
</gene>
<feature type="domain" description="Multidrug resistance protein MdtA-like C-terminal permuted SH3" evidence="7">
    <location>
        <begin position="317"/>
        <end position="374"/>
    </location>
</feature>
<keyword evidence="3" id="KW-0813">Transport</keyword>
<proteinExistence type="inferred from homology"/>
<dbReference type="Gene3D" id="2.40.30.170">
    <property type="match status" value="1"/>
</dbReference>
<dbReference type="Gene3D" id="1.10.287.470">
    <property type="entry name" value="Helix hairpin bin"/>
    <property type="match status" value="1"/>
</dbReference>
<protein>
    <submittedName>
        <fullName evidence="8">Uncharacterized protein</fullName>
    </submittedName>
</protein>
<dbReference type="AlphaFoldDB" id="A0A2A4FDP2"/>
<comment type="caution">
    <text evidence="8">The sequence shown here is derived from an EMBL/GenBank/DDBJ whole genome shotgun (WGS) entry which is preliminary data.</text>
</comment>
<dbReference type="Pfam" id="PF25917">
    <property type="entry name" value="BSH_RND"/>
    <property type="match status" value="1"/>
</dbReference>
<organism evidence="8 9">
    <name type="scientific">Burkholderia ubonensis subsp. mesacidophila</name>
    <dbReference type="NCBI Taxonomy" id="265293"/>
    <lineage>
        <taxon>Bacteria</taxon>
        <taxon>Pseudomonadati</taxon>
        <taxon>Pseudomonadota</taxon>
        <taxon>Betaproteobacteria</taxon>
        <taxon>Burkholderiales</taxon>
        <taxon>Burkholderiaceae</taxon>
        <taxon>Burkholderia</taxon>
        <taxon>Burkholderia cepacia complex</taxon>
    </lineage>
</organism>
<evidence type="ECO:0000256" key="2">
    <source>
        <dbReference type="ARBA" id="ARBA00009477"/>
    </source>
</evidence>
<dbReference type="Pfam" id="PF25954">
    <property type="entry name" value="Beta-barrel_RND_2"/>
    <property type="match status" value="1"/>
</dbReference>
<dbReference type="NCBIfam" id="TIGR01730">
    <property type="entry name" value="RND_mfp"/>
    <property type="match status" value="1"/>
</dbReference>
<dbReference type="InterPro" id="IPR058792">
    <property type="entry name" value="Beta-barrel_RND_2"/>
</dbReference>
<dbReference type="PANTHER" id="PTHR30469">
    <property type="entry name" value="MULTIDRUG RESISTANCE PROTEIN MDTA"/>
    <property type="match status" value="1"/>
</dbReference>
<evidence type="ECO:0000256" key="1">
    <source>
        <dbReference type="ARBA" id="ARBA00004196"/>
    </source>
</evidence>
<dbReference type="InterPro" id="IPR058625">
    <property type="entry name" value="MdtA-like_BSH"/>
</dbReference>
<dbReference type="Pfam" id="PF25967">
    <property type="entry name" value="RND-MFP_C"/>
    <property type="match status" value="1"/>
</dbReference>
<feature type="domain" description="Multidrug resistance protein MdtA-like barrel-sandwich hybrid" evidence="5">
    <location>
        <begin position="91"/>
        <end position="224"/>
    </location>
</feature>
<accession>A0A2A4FDP2</accession>